<evidence type="ECO:0000313" key="2">
    <source>
        <dbReference type="Proteomes" id="UP000032142"/>
    </source>
</evidence>
<dbReference type="Proteomes" id="UP000032142">
    <property type="component" value="Unassembled WGS sequence"/>
</dbReference>
<protein>
    <submittedName>
        <fullName evidence="1">Uncharacterized protein</fullName>
    </submittedName>
</protein>
<comment type="caution">
    <text evidence="1">The sequence shown here is derived from an EMBL/GenBank/DDBJ whole genome shotgun (WGS) entry which is preliminary data.</text>
</comment>
<gene>
    <name evidence="1" type="ORF">F383_38082</name>
</gene>
<name>A0A0B0MJ30_GOSAR</name>
<dbReference type="EMBL" id="JRRC01057068">
    <property type="protein sequence ID" value="KHF98915.1"/>
    <property type="molecule type" value="Genomic_DNA"/>
</dbReference>
<organism evidence="1 2">
    <name type="scientific">Gossypium arboreum</name>
    <name type="common">Tree cotton</name>
    <name type="synonym">Gossypium nanking</name>
    <dbReference type="NCBI Taxonomy" id="29729"/>
    <lineage>
        <taxon>Eukaryota</taxon>
        <taxon>Viridiplantae</taxon>
        <taxon>Streptophyta</taxon>
        <taxon>Embryophyta</taxon>
        <taxon>Tracheophyta</taxon>
        <taxon>Spermatophyta</taxon>
        <taxon>Magnoliopsida</taxon>
        <taxon>eudicotyledons</taxon>
        <taxon>Gunneridae</taxon>
        <taxon>Pentapetalae</taxon>
        <taxon>rosids</taxon>
        <taxon>malvids</taxon>
        <taxon>Malvales</taxon>
        <taxon>Malvaceae</taxon>
        <taxon>Malvoideae</taxon>
        <taxon>Gossypium</taxon>
    </lineage>
</organism>
<sequence>MIVIMQFYALWSLLDNMQKFYELCEKCERLPKYRHWYSKENGKGVRTRKVSLNLRNRFRYLV</sequence>
<keyword evidence="2" id="KW-1185">Reference proteome</keyword>
<proteinExistence type="predicted"/>
<reference evidence="2" key="1">
    <citation type="submission" date="2014-09" db="EMBL/GenBank/DDBJ databases">
        <authorList>
            <person name="Mudge J."/>
            <person name="Ramaraj T."/>
            <person name="Lindquist I.E."/>
            <person name="Bharti A.K."/>
            <person name="Sundararajan A."/>
            <person name="Cameron C.T."/>
            <person name="Woodward J.E."/>
            <person name="May G.D."/>
            <person name="Brubaker C."/>
            <person name="Broadhvest J."/>
            <person name="Wilkins T.A."/>
        </authorList>
    </citation>
    <scope>NUCLEOTIDE SEQUENCE</scope>
    <source>
        <strain evidence="2">cv. AKA8401</strain>
    </source>
</reference>
<dbReference type="AlphaFoldDB" id="A0A0B0MJ30"/>
<accession>A0A0B0MJ30</accession>
<evidence type="ECO:0000313" key="1">
    <source>
        <dbReference type="EMBL" id="KHF98915.1"/>
    </source>
</evidence>